<evidence type="ECO:0000313" key="3">
    <source>
        <dbReference type="Proteomes" id="UP001228049"/>
    </source>
</evidence>
<comment type="caution">
    <text evidence="2">The sequence shown here is derived from an EMBL/GenBank/DDBJ whole genome shotgun (WGS) entry which is preliminary data.</text>
</comment>
<feature type="region of interest" description="Disordered" evidence="1">
    <location>
        <begin position="1"/>
        <end position="61"/>
    </location>
</feature>
<reference evidence="2" key="1">
    <citation type="submission" date="2023-04" db="EMBL/GenBank/DDBJ databases">
        <title>Chromosome-level genome of Chaenocephalus aceratus.</title>
        <authorList>
            <person name="Park H."/>
        </authorList>
    </citation>
    <scope>NUCLEOTIDE SEQUENCE</scope>
    <source>
        <strain evidence="2">DE</strain>
        <tissue evidence="2">Muscle</tissue>
    </source>
</reference>
<feature type="compositionally biased region" description="Gly residues" evidence="1">
    <location>
        <begin position="52"/>
        <end position="61"/>
    </location>
</feature>
<feature type="non-terminal residue" evidence="2">
    <location>
        <position position="61"/>
    </location>
</feature>
<name>A0AAD9CDN0_DISEL</name>
<proteinExistence type="predicted"/>
<sequence length="61" mass="6169">KQGMSVASAQERLCVPGPGCCPVTHPAAPPPPPSRLPLPEQQPQHPPAEPADGGGGWVGVE</sequence>
<evidence type="ECO:0000313" key="2">
    <source>
        <dbReference type="EMBL" id="KAK1898771.1"/>
    </source>
</evidence>
<evidence type="ECO:0000256" key="1">
    <source>
        <dbReference type="SAM" id="MobiDB-lite"/>
    </source>
</evidence>
<protein>
    <submittedName>
        <fullName evidence="2">Mediator of RNA polymerase II transcription subunit 13</fullName>
    </submittedName>
</protein>
<organism evidence="2 3">
    <name type="scientific">Dissostichus eleginoides</name>
    <name type="common">Patagonian toothfish</name>
    <name type="synonym">Dissostichus amissus</name>
    <dbReference type="NCBI Taxonomy" id="100907"/>
    <lineage>
        <taxon>Eukaryota</taxon>
        <taxon>Metazoa</taxon>
        <taxon>Chordata</taxon>
        <taxon>Craniata</taxon>
        <taxon>Vertebrata</taxon>
        <taxon>Euteleostomi</taxon>
        <taxon>Actinopterygii</taxon>
        <taxon>Neopterygii</taxon>
        <taxon>Teleostei</taxon>
        <taxon>Neoteleostei</taxon>
        <taxon>Acanthomorphata</taxon>
        <taxon>Eupercaria</taxon>
        <taxon>Perciformes</taxon>
        <taxon>Notothenioidei</taxon>
        <taxon>Nototheniidae</taxon>
        <taxon>Dissostichus</taxon>
    </lineage>
</organism>
<dbReference type="AlphaFoldDB" id="A0AAD9CDN0"/>
<accession>A0AAD9CDN0</accession>
<dbReference type="EMBL" id="JASDAP010000008">
    <property type="protein sequence ID" value="KAK1898771.1"/>
    <property type="molecule type" value="Genomic_DNA"/>
</dbReference>
<feature type="compositionally biased region" description="Pro residues" evidence="1">
    <location>
        <begin position="27"/>
        <end position="36"/>
    </location>
</feature>
<gene>
    <name evidence="2" type="ORF">KUDE01_018295</name>
</gene>
<feature type="non-terminal residue" evidence="2">
    <location>
        <position position="1"/>
    </location>
</feature>
<keyword evidence="3" id="KW-1185">Reference proteome</keyword>
<dbReference type="Proteomes" id="UP001228049">
    <property type="component" value="Unassembled WGS sequence"/>
</dbReference>